<sequence>MVYFAVLLSSLLSPVFALASSAIQADHITTYLLSVSLDDKEWPVRVFRDAPFPWR</sequence>
<name>A0AAD9M178_9PEZI</name>
<reference evidence="2" key="1">
    <citation type="submission" date="2021-06" db="EMBL/GenBank/DDBJ databases">
        <title>Comparative genomics, transcriptomics and evolutionary studies reveal genomic signatures of adaptation to plant cell wall in hemibiotrophic fungi.</title>
        <authorList>
            <consortium name="DOE Joint Genome Institute"/>
            <person name="Baroncelli R."/>
            <person name="Diaz J.F."/>
            <person name="Benocci T."/>
            <person name="Peng M."/>
            <person name="Battaglia E."/>
            <person name="Haridas S."/>
            <person name="Andreopoulos W."/>
            <person name="Labutti K."/>
            <person name="Pangilinan J."/>
            <person name="Floch G.L."/>
            <person name="Makela M.R."/>
            <person name="Henrissat B."/>
            <person name="Grigoriev I.V."/>
            <person name="Crouch J.A."/>
            <person name="De Vries R.P."/>
            <person name="Sukno S.A."/>
            <person name="Thon M.R."/>
        </authorList>
    </citation>
    <scope>NUCLEOTIDE SEQUENCE</scope>
    <source>
        <strain evidence="2">MAFF235873</strain>
    </source>
</reference>
<dbReference type="EMBL" id="MU842932">
    <property type="protein sequence ID" value="KAK2025650.1"/>
    <property type="molecule type" value="Genomic_DNA"/>
</dbReference>
<accession>A0AAD9M178</accession>
<dbReference type="Proteomes" id="UP001232148">
    <property type="component" value="Unassembled WGS sequence"/>
</dbReference>
<evidence type="ECO:0000256" key="1">
    <source>
        <dbReference type="SAM" id="SignalP"/>
    </source>
</evidence>
<feature type="signal peptide" evidence="1">
    <location>
        <begin position="1"/>
        <end position="17"/>
    </location>
</feature>
<organism evidence="2 3">
    <name type="scientific">Colletotrichum zoysiae</name>
    <dbReference type="NCBI Taxonomy" id="1216348"/>
    <lineage>
        <taxon>Eukaryota</taxon>
        <taxon>Fungi</taxon>
        <taxon>Dikarya</taxon>
        <taxon>Ascomycota</taxon>
        <taxon>Pezizomycotina</taxon>
        <taxon>Sordariomycetes</taxon>
        <taxon>Hypocreomycetidae</taxon>
        <taxon>Glomerellales</taxon>
        <taxon>Glomerellaceae</taxon>
        <taxon>Colletotrichum</taxon>
        <taxon>Colletotrichum graminicola species complex</taxon>
    </lineage>
</organism>
<protein>
    <submittedName>
        <fullName evidence="2">Uncharacterized protein</fullName>
    </submittedName>
</protein>
<proteinExistence type="predicted"/>
<gene>
    <name evidence="2" type="ORF">LX32DRAFT_642524</name>
</gene>
<keyword evidence="1" id="KW-0732">Signal</keyword>
<dbReference type="AlphaFoldDB" id="A0AAD9M178"/>
<feature type="chain" id="PRO_5042005251" evidence="1">
    <location>
        <begin position="18"/>
        <end position="55"/>
    </location>
</feature>
<evidence type="ECO:0000313" key="2">
    <source>
        <dbReference type="EMBL" id="KAK2025650.1"/>
    </source>
</evidence>
<evidence type="ECO:0000313" key="3">
    <source>
        <dbReference type="Proteomes" id="UP001232148"/>
    </source>
</evidence>
<keyword evidence="3" id="KW-1185">Reference proteome</keyword>
<comment type="caution">
    <text evidence="2">The sequence shown here is derived from an EMBL/GenBank/DDBJ whole genome shotgun (WGS) entry which is preliminary data.</text>
</comment>